<feature type="region of interest" description="Disordered" evidence="1">
    <location>
        <begin position="2650"/>
        <end position="2681"/>
    </location>
</feature>
<feature type="compositionally biased region" description="Basic and acidic residues" evidence="1">
    <location>
        <begin position="2862"/>
        <end position="2872"/>
    </location>
</feature>
<keyword evidence="3" id="KW-1185">Reference proteome</keyword>
<name>A0A5A8CQF8_CAFRO</name>
<reference evidence="2 3" key="1">
    <citation type="submission" date="2019-07" db="EMBL/GenBank/DDBJ databases">
        <title>Genomes of Cafeteria roenbergensis.</title>
        <authorList>
            <person name="Fischer M.G."/>
            <person name="Hackl T."/>
            <person name="Roman M."/>
        </authorList>
    </citation>
    <scope>NUCLEOTIDE SEQUENCE [LARGE SCALE GENOMIC DNA]</scope>
    <source>
        <strain evidence="2 3">BVI</strain>
    </source>
</reference>
<protein>
    <submittedName>
        <fullName evidence="2">Uncharacterized protein</fullName>
    </submittedName>
</protein>
<feature type="compositionally biased region" description="Low complexity" evidence="1">
    <location>
        <begin position="2663"/>
        <end position="2672"/>
    </location>
</feature>
<feature type="compositionally biased region" description="Acidic residues" evidence="1">
    <location>
        <begin position="696"/>
        <end position="715"/>
    </location>
</feature>
<proteinExistence type="predicted"/>
<feature type="region of interest" description="Disordered" evidence="1">
    <location>
        <begin position="1018"/>
        <end position="1039"/>
    </location>
</feature>
<evidence type="ECO:0000256" key="1">
    <source>
        <dbReference type="SAM" id="MobiDB-lite"/>
    </source>
</evidence>
<evidence type="ECO:0000313" key="3">
    <source>
        <dbReference type="Proteomes" id="UP000323011"/>
    </source>
</evidence>
<feature type="compositionally biased region" description="Low complexity" evidence="1">
    <location>
        <begin position="1401"/>
        <end position="1413"/>
    </location>
</feature>
<feature type="region of interest" description="Disordered" evidence="1">
    <location>
        <begin position="691"/>
        <end position="738"/>
    </location>
</feature>
<feature type="compositionally biased region" description="Basic and acidic residues" evidence="1">
    <location>
        <begin position="2650"/>
        <end position="2659"/>
    </location>
</feature>
<feature type="compositionally biased region" description="Low complexity" evidence="1">
    <location>
        <begin position="2879"/>
        <end position="2897"/>
    </location>
</feature>
<evidence type="ECO:0000313" key="2">
    <source>
        <dbReference type="EMBL" id="KAA0154767.1"/>
    </source>
</evidence>
<gene>
    <name evidence="2" type="ORF">FNF29_02296</name>
</gene>
<feature type="region of interest" description="Disordered" evidence="1">
    <location>
        <begin position="1380"/>
        <end position="1417"/>
    </location>
</feature>
<organism evidence="2 3">
    <name type="scientific">Cafeteria roenbergensis</name>
    <name type="common">Marine flagellate</name>
    <dbReference type="NCBI Taxonomy" id="33653"/>
    <lineage>
        <taxon>Eukaryota</taxon>
        <taxon>Sar</taxon>
        <taxon>Stramenopiles</taxon>
        <taxon>Bigyra</taxon>
        <taxon>Opalozoa</taxon>
        <taxon>Bicosoecida</taxon>
        <taxon>Cafeteriaceae</taxon>
        <taxon>Cafeteria</taxon>
    </lineage>
</organism>
<dbReference type="Proteomes" id="UP000323011">
    <property type="component" value="Unassembled WGS sequence"/>
</dbReference>
<dbReference type="EMBL" id="VLTN01000010">
    <property type="protein sequence ID" value="KAA0154767.1"/>
    <property type="molecule type" value="Genomic_DNA"/>
</dbReference>
<feature type="compositionally biased region" description="Basic and acidic residues" evidence="1">
    <location>
        <begin position="1380"/>
        <end position="1400"/>
    </location>
</feature>
<comment type="caution">
    <text evidence="2">The sequence shown here is derived from an EMBL/GenBank/DDBJ whole genome shotgun (WGS) entry which is preliminary data.</text>
</comment>
<feature type="region of interest" description="Disordered" evidence="1">
    <location>
        <begin position="2838"/>
        <end position="2897"/>
    </location>
</feature>
<feature type="compositionally biased region" description="Gly residues" evidence="1">
    <location>
        <begin position="1875"/>
        <end position="1885"/>
    </location>
</feature>
<accession>A0A5A8CQF8</accession>
<feature type="compositionally biased region" description="Basic and acidic residues" evidence="1">
    <location>
        <begin position="784"/>
        <end position="802"/>
    </location>
</feature>
<feature type="region of interest" description="Disordered" evidence="1">
    <location>
        <begin position="784"/>
        <end position="814"/>
    </location>
</feature>
<feature type="region of interest" description="Disordered" evidence="1">
    <location>
        <begin position="1859"/>
        <end position="1891"/>
    </location>
</feature>
<sequence>MAAVPWGRRGSFDDLLATQRLVVAAEAAGRGDVGGLEELVKVFAPRLINPCSHPVRDAAARAPIDERARSLRAAQSLETTVASHRELAVKETALQLADALDLHEGIALRLVEQAASEEVPDHAFFASAISGTTPPANPRSAEWREHVFAFASLRFFFSRANVLYAVHALLEACALDGVTVAAATSSGDMQRDTAATVRAIVVRWLLEANADPVTGPGLRRPKGPAGGQSIVAAAASAGGGAAGGGAASDPHTAVTPVAGKGLVCALLSGIVALTRDVWHARIAFDPLRAVRGDFDRVRAARCVSQLARVFQLRLGAHLAPPPGAGSLARSKQEPWLPESPEAGELGVIASVLAWVVGVPMRASPDHTEASADHQTACALLLATFGACPDAYTALLVPRAGGPGSGSPANGALRQADLAGDGSQAGLVGLVRSLAGAPASELSPATLEVIERRVCAVETSCAVGRLLCESEGARAALGIHRRSASGHAEFQESCWRRWQGAVCLAALSSIAAWATDVRRRLGTDTEAGKAVRRVMAEARNRGGMLMLASLAAGPRFAATEVPGGWAVERLFAAVAEAAAIEMQQAAADGGGGGSMSAATSTSSHGRVFLLGPDDMHRLHRQGVNTDECDSAVSVARLVTVLLRADPALACRLLHRAGSVEDASLAADWQGMLGNKGHLAVWPLSMADADADRGTGDAFDEDAAWSADGDGDDAGDDDGSRAAGGDRYGGLPGAGHARRSGASAAGEELFRVELAVPAGERLGPQAGIWWLRELVRTLTRYATRKARAEANERSRQREAERAAQAERSSGADRSTFGAAADRAAAAAAAAASSGMRSDERDDSAAVDGTGFLGYQRLPEDASRCLSAAVAVMAALACGPPCADGITCAAHVAALLTNTSAAETAGDQLTLAWTLGAGPGAGAMAGNALDGGDLVSLEAVLGRICAPEAFHRAALSVATRGSGTTSQDIAGHLRDEFVKAVSTSSGERLVMCDLALLQALLCDQQGFEAVEHVAGLAASTSSSSSRGAHGWGHQSAAAARTASDAGHPLRRFAVGMLTLVRMPVTAAVKAAALKTLGVAARQPFAAEQAWIALEQACLLPARVAKQAGLPGIHAELEREASSSQMPVTAALASALHSLFAHPRAAVVTASLGRFGPRSREAAATGATPYVQCLAEDVLPALVGPEGPSTAAWPAVCHVLAVIDAVLRGYDVEFPAQGVDTEAITAALADVRRLSADDQSLLRDALAEQLDAKAAPGQATGPAAALAELPTAARRAGQALERVVSATCAADPRLDFCPALDEAWELARPGVPRPHSPGFELLKTIITGGSLRGLLADLLRCCGGPKGAERAGALALGWARTPSEQGHLQARNRVRALRADAIRSQSERVHEEEHRLQQKRERARAAAAAAQDAAAAPAPAPAPANPFATAVLAQAPAKAPAASQLLADKAREAELAVLAEQKARAAAGGRPAWQPGCAGRGCGPSEAAVWTAVSQMAEATAKAESARAAARRGADARSMQGAGSDDVVTSSWDASAAAVVWGIDPGSGRLGQPTALEKRVRRAEGESRNVARAFVVAAEVGDPLGVPSSAAVGTSRLGAPGTSVPVSVWRDRSTMLVCSILDRASRIGPGFIEASRAVGQPLEGCSVAEGLVRERAVGPIVDLVGFSASRDAHVALCASRLLVRVITPDADAAPAGLVLRQVASELGVSAGARIARLVVEEQAGDEHHAIVTLQTRLARTDVLGPSPWPPLSFPDAPKPAGLDETAVGVLGAGLGLGLRPLLAGKPLARGGLFDAPCARWPTEGGLVDSHVPKVEREAAARLTSRTLIFALLRESERCARGQESLAPLLFGLVDASGAPAEPRLPSLSAVHPLPQSQGGPSGGGGGPGGSAPQDSGAASIVFASVLSAAREATAPRRGGGALFGAVVSALVAGSLRGAEEGIHRQSPRIAASLFAIVRNLCSAPGAGARARSFVAKHTAALLTRGAGRDSVDPTVAPGFFALQLRAFFAAMECAASDAAEADADPALSLAFYEEAQELTSDAYRPLPSDHNLRDRVIASELAAAARARQTEYDEARIRKHVRLEALATLRTAVGAAAEGLALDLAAMCRQRHAPLRELTLAVASLLEAAPATTGSAARRADGAGGAQESADALRGAAGDAAVGAAAAAAAGMRAASQGSLAGVDGGAGQGSSVARRPLLEALVLAAPMREDREAVALPALLRSVIVAYERASGEVGQVATHRRIGSSAVALYDEAVVAQLARALAHRQLRARTKRILAGADARGHGARQSSWAGGRTARAHRAKAFTTLEGADEADAWDELAASVVQDASKTNEDGIAVDPAAFEAALVRSAGAVVDQAVELARARNHAVEMLASGTALLRGWRRLVASLLLVPRGRLAFGAILSRVPLETAFAGPDSHGGLAVAGGTVGAGLHGSGRGPFQGSEASAAHGSVRDLDAGAFAGWIDDEGAATHAVGPASAAILCALLDRAVASLPSAAPIIDEVALACLPLTAALRAGRNPAHIADRAESIVRGLASLATVWAPAGLTPRGASPATRGVIFACLTHMCAACGFGLAPGHPSVPGLALANAGLMPICFRPEGQVATTPVGTHGLDAEAIEALPADVHRRIREAGGWHAPGAASIVAAARGRLRRRDGEPLDPHEPVTGTLPSSLRGSLGRGRGAGDLRAVPGGASYTPLLDGARVGGAAGGAGAGGATARSARDGATLQAAAAAAERARHVNAAAHAACGRALDEAGVALIDRLADDALGGPCTRGASDGGLRLPLSDTRVAATMLLGSLLAAPGMRQRFDYLAAKGAIGKAAAAAIQADSIEDAAMRALGWRPADGRVPTPEDGDGADPFGPSMRGDGRRQDDGLSPKRMRGAGHSAAATSGKGAAAGEGETSLPAFNESVLDRVFGGSTGAKRSTLGSVQGMVASATDTTAADKAVAGLSVAGLEDARKQAQASAESALWLLTRLAATPTGAKAVVAAGAISALSGMRWLRWARVEAREFVAGRLGADLQRTISGRHRGRFSAVLRLVLTVASLLPGDAAAVDEIVGFLRVHADVVRVPLRQAASMPDQHSVAMSAIVLRLLALLRPAQNPEVREFLRMSSMASSEIAGLRSLLHRL</sequence>